<evidence type="ECO:0000256" key="5">
    <source>
        <dbReference type="ARBA" id="ARBA00022723"/>
    </source>
</evidence>
<dbReference type="CDD" id="cd07339">
    <property type="entry name" value="M48B_HtpX_like"/>
    <property type="match status" value="1"/>
</dbReference>
<comment type="subcellular location">
    <subcellularLocation>
        <location evidence="1">Cell membrane</location>
        <topology evidence="1">Multi-pass membrane protein</topology>
    </subcellularLocation>
</comment>
<dbReference type="Proteomes" id="UP000631694">
    <property type="component" value="Unassembled WGS sequence"/>
</dbReference>
<dbReference type="EMBL" id="JADZLT010000036">
    <property type="protein sequence ID" value="MBH0236274.1"/>
    <property type="molecule type" value="Genomic_DNA"/>
</dbReference>
<keyword evidence="10 12" id="KW-0472">Membrane</keyword>
<feature type="transmembrane region" description="Helical" evidence="12">
    <location>
        <begin position="175"/>
        <end position="194"/>
    </location>
</feature>
<evidence type="ECO:0000256" key="11">
    <source>
        <dbReference type="RuleBase" id="RU003983"/>
    </source>
</evidence>
<keyword evidence="9 11" id="KW-0482">Metalloprotease</keyword>
<dbReference type="PANTHER" id="PTHR43221">
    <property type="entry name" value="PROTEASE HTPX"/>
    <property type="match status" value="1"/>
</dbReference>
<keyword evidence="7 11" id="KW-0862">Zinc</keyword>
<keyword evidence="5" id="KW-0479">Metal-binding</keyword>
<evidence type="ECO:0000313" key="15">
    <source>
        <dbReference type="Proteomes" id="UP000631694"/>
    </source>
</evidence>
<comment type="similarity">
    <text evidence="11">Belongs to the peptidase M48 family.</text>
</comment>
<dbReference type="GO" id="GO:0005886">
    <property type="term" value="C:plasma membrane"/>
    <property type="evidence" value="ECO:0007669"/>
    <property type="project" value="UniProtKB-SubCell"/>
</dbReference>
<keyword evidence="3 11" id="KW-0645">Protease</keyword>
<dbReference type="Gene3D" id="3.30.2010.10">
    <property type="entry name" value="Metalloproteases ('zincins'), catalytic domain"/>
    <property type="match status" value="1"/>
</dbReference>
<evidence type="ECO:0000256" key="6">
    <source>
        <dbReference type="ARBA" id="ARBA00022801"/>
    </source>
</evidence>
<evidence type="ECO:0000256" key="9">
    <source>
        <dbReference type="ARBA" id="ARBA00023049"/>
    </source>
</evidence>
<keyword evidence="8 12" id="KW-1133">Transmembrane helix</keyword>
<keyword evidence="6 11" id="KW-0378">Hydrolase</keyword>
<evidence type="ECO:0000256" key="12">
    <source>
        <dbReference type="SAM" id="Phobius"/>
    </source>
</evidence>
<feature type="transmembrane region" description="Helical" evidence="12">
    <location>
        <begin position="48"/>
        <end position="70"/>
    </location>
</feature>
<proteinExistence type="inferred from homology"/>
<keyword evidence="2" id="KW-1003">Cell membrane</keyword>
<keyword evidence="4 12" id="KW-0812">Transmembrane</keyword>
<dbReference type="RefSeq" id="WP_197309380.1">
    <property type="nucleotide sequence ID" value="NZ_JADZLT010000036.1"/>
</dbReference>
<dbReference type="AlphaFoldDB" id="A0A931MXR8"/>
<dbReference type="GO" id="GO:0004222">
    <property type="term" value="F:metalloendopeptidase activity"/>
    <property type="evidence" value="ECO:0007669"/>
    <property type="project" value="InterPro"/>
</dbReference>
<sequence>MTDTPLLHAAALRRNRLRNTLHTWLLVAGSLGLLALSAYVLAGEAGVLWAAILGGASLWGATHVSPRLVLKLYGARPLPPTVFPEGQRLVADLGARAGLPRAPRLHYLPSKLLNAFAVGTRDDAAITVTDGLIRTMSAREFAAVMAHEVSHIAAGDIKVMALADMVSRMTSVMSFAGFVMLLVSLPAFLMGGIAMPLPGIAILLLAPTIGGLLQLALSRTREFEADLSAAHLTGDPEGLARALVRLERIQGRLWEGLTLPGARVPEPSLLRTHPKTADRVARLLELRTGARPVFTLPEGGFPVGRSLVPPIRAPRVHAARMGIYF</sequence>
<evidence type="ECO:0000256" key="7">
    <source>
        <dbReference type="ARBA" id="ARBA00022833"/>
    </source>
</evidence>
<comment type="cofactor">
    <cofactor evidence="11">
        <name>Zn(2+)</name>
        <dbReference type="ChEBI" id="CHEBI:29105"/>
    </cofactor>
    <text evidence="11">Binds 1 zinc ion per subunit.</text>
</comment>
<evidence type="ECO:0000256" key="2">
    <source>
        <dbReference type="ARBA" id="ARBA00022475"/>
    </source>
</evidence>
<protein>
    <submittedName>
        <fullName evidence="14">M48 family metalloprotease</fullName>
    </submittedName>
</protein>
<dbReference type="InterPro" id="IPR001915">
    <property type="entry name" value="Peptidase_M48"/>
</dbReference>
<dbReference type="PANTHER" id="PTHR43221:SF1">
    <property type="entry name" value="PROTEASE HTPX"/>
    <property type="match status" value="1"/>
</dbReference>
<evidence type="ECO:0000259" key="13">
    <source>
        <dbReference type="Pfam" id="PF01435"/>
    </source>
</evidence>
<accession>A0A931MXR8</accession>
<evidence type="ECO:0000313" key="14">
    <source>
        <dbReference type="EMBL" id="MBH0236274.1"/>
    </source>
</evidence>
<dbReference type="GO" id="GO:0046872">
    <property type="term" value="F:metal ion binding"/>
    <property type="evidence" value="ECO:0007669"/>
    <property type="project" value="UniProtKB-KW"/>
</dbReference>
<comment type="caution">
    <text evidence="14">The sequence shown here is derived from an EMBL/GenBank/DDBJ whole genome shotgun (WGS) entry which is preliminary data.</text>
</comment>
<gene>
    <name evidence="14" type="ORF">I5731_00425</name>
</gene>
<feature type="transmembrane region" description="Helical" evidence="12">
    <location>
        <begin position="21"/>
        <end position="42"/>
    </location>
</feature>
<feature type="domain" description="Peptidase M48" evidence="13">
    <location>
        <begin position="86"/>
        <end position="285"/>
    </location>
</feature>
<dbReference type="InterPro" id="IPR050083">
    <property type="entry name" value="HtpX_protease"/>
</dbReference>
<name>A0A931MXR8_9HYPH</name>
<dbReference type="GO" id="GO:0006508">
    <property type="term" value="P:proteolysis"/>
    <property type="evidence" value="ECO:0007669"/>
    <property type="project" value="UniProtKB-KW"/>
</dbReference>
<feature type="transmembrane region" description="Helical" evidence="12">
    <location>
        <begin position="200"/>
        <end position="217"/>
    </location>
</feature>
<evidence type="ECO:0000256" key="4">
    <source>
        <dbReference type="ARBA" id="ARBA00022692"/>
    </source>
</evidence>
<dbReference type="Pfam" id="PF01435">
    <property type="entry name" value="Peptidase_M48"/>
    <property type="match status" value="1"/>
</dbReference>
<evidence type="ECO:0000256" key="3">
    <source>
        <dbReference type="ARBA" id="ARBA00022670"/>
    </source>
</evidence>
<evidence type="ECO:0000256" key="1">
    <source>
        <dbReference type="ARBA" id="ARBA00004651"/>
    </source>
</evidence>
<evidence type="ECO:0000256" key="10">
    <source>
        <dbReference type="ARBA" id="ARBA00023136"/>
    </source>
</evidence>
<evidence type="ECO:0000256" key="8">
    <source>
        <dbReference type="ARBA" id="ARBA00022989"/>
    </source>
</evidence>
<organism evidence="14 15">
    <name type="scientific">Methylobrevis albus</name>
    <dbReference type="NCBI Taxonomy" id="2793297"/>
    <lineage>
        <taxon>Bacteria</taxon>
        <taxon>Pseudomonadati</taxon>
        <taxon>Pseudomonadota</taxon>
        <taxon>Alphaproteobacteria</taxon>
        <taxon>Hyphomicrobiales</taxon>
        <taxon>Pleomorphomonadaceae</taxon>
        <taxon>Methylobrevis</taxon>
    </lineage>
</organism>
<reference evidence="14" key="1">
    <citation type="submission" date="2020-12" db="EMBL/GenBank/DDBJ databases">
        <title>Methylobrevis albus sp. nov., isolated from fresh water lack sediment.</title>
        <authorList>
            <person name="Zou Q."/>
        </authorList>
    </citation>
    <scope>NUCLEOTIDE SEQUENCE</scope>
    <source>
        <strain evidence="14">L22</strain>
    </source>
</reference>
<keyword evidence="15" id="KW-1185">Reference proteome</keyword>